<dbReference type="EMBL" id="SACL01000006">
    <property type="protein sequence ID" value="RVT95472.1"/>
    <property type="molecule type" value="Genomic_DNA"/>
</dbReference>
<evidence type="ECO:0000259" key="1">
    <source>
        <dbReference type="Pfam" id="PF13946"/>
    </source>
</evidence>
<proteinExistence type="predicted"/>
<dbReference type="InterPro" id="IPR025282">
    <property type="entry name" value="DUF4214"/>
</dbReference>
<sequence>MTHTAGPSFVAPASATEACLAAITAAELIVGTDHDFVVNLYLALLDRWPDEAGYEHFMERVRDKPEERPGAIHYMAQSPEALSRGRHMPMPDPLVPGDPQRALAAQMDLRSSFLFARMNELKDRPKSEAADPAIAPLVRELRAEMAALRREMREELAAIAGRLTQPPAAEAAVPAAAAREEWADLLSLAEARMEMRLRALERRLP</sequence>
<dbReference type="Proteomes" id="UP000282957">
    <property type="component" value="Unassembled WGS sequence"/>
</dbReference>
<accession>A0A437MCW8</accession>
<dbReference type="OrthoDB" id="7285070at2"/>
<keyword evidence="3" id="KW-1185">Reference proteome</keyword>
<gene>
    <name evidence="2" type="ORF">EOD42_18000</name>
</gene>
<dbReference type="Pfam" id="PF13946">
    <property type="entry name" value="DUF4214"/>
    <property type="match status" value="1"/>
</dbReference>
<feature type="domain" description="DUF4214" evidence="1">
    <location>
        <begin position="32"/>
        <end position="82"/>
    </location>
</feature>
<comment type="caution">
    <text evidence="2">The sequence shown here is derived from an EMBL/GenBank/DDBJ whole genome shotgun (WGS) entry which is preliminary data.</text>
</comment>
<evidence type="ECO:0000313" key="2">
    <source>
        <dbReference type="EMBL" id="RVT95472.1"/>
    </source>
</evidence>
<reference evidence="2 3" key="1">
    <citation type="submission" date="2019-01" db="EMBL/GenBank/DDBJ databases">
        <authorList>
            <person name="Chen W.-M."/>
        </authorList>
    </citation>
    <scope>NUCLEOTIDE SEQUENCE [LARGE SCALE GENOMIC DNA]</scope>
    <source>
        <strain evidence="2 3">CCP-6</strain>
    </source>
</reference>
<evidence type="ECO:0000313" key="3">
    <source>
        <dbReference type="Proteomes" id="UP000282957"/>
    </source>
</evidence>
<name>A0A437MCW8_9PROT</name>
<organism evidence="2 3">
    <name type="scientific">Rhodovarius crocodyli</name>
    <dbReference type="NCBI Taxonomy" id="1979269"/>
    <lineage>
        <taxon>Bacteria</taxon>
        <taxon>Pseudomonadati</taxon>
        <taxon>Pseudomonadota</taxon>
        <taxon>Alphaproteobacteria</taxon>
        <taxon>Acetobacterales</taxon>
        <taxon>Roseomonadaceae</taxon>
        <taxon>Rhodovarius</taxon>
    </lineage>
</organism>
<dbReference type="AlphaFoldDB" id="A0A437MCW8"/>
<protein>
    <submittedName>
        <fullName evidence="2">DUF4214 domain-containing protein</fullName>
    </submittedName>
</protein>